<accession>A0ABP9URB9</accession>
<organism evidence="3 4">
    <name type="scientific">Haloferula sargassicola</name>
    <dbReference type="NCBI Taxonomy" id="490096"/>
    <lineage>
        <taxon>Bacteria</taxon>
        <taxon>Pseudomonadati</taxon>
        <taxon>Verrucomicrobiota</taxon>
        <taxon>Verrucomicrobiia</taxon>
        <taxon>Verrucomicrobiales</taxon>
        <taxon>Verrucomicrobiaceae</taxon>
        <taxon>Haloferula</taxon>
    </lineage>
</organism>
<name>A0ABP9URB9_9BACT</name>
<keyword evidence="4" id="KW-1185">Reference proteome</keyword>
<dbReference type="EMBL" id="BAABRI010000019">
    <property type="protein sequence ID" value="GAA5483987.1"/>
    <property type="molecule type" value="Genomic_DNA"/>
</dbReference>
<keyword evidence="1" id="KW-0175">Coiled coil</keyword>
<dbReference type="Proteomes" id="UP001476282">
    <property type="component" value="Unassembled WGS sequence"/>
</dbReference>
<evidence type="ECO:0000256" key="2">
    <source>
        <dbReference type="SAM" id="MobiDB-lite"/>
    </source>
</evidence>
<proteinExistence type="predicted"/>
<gene>
    <name evidence="3" type="ORF">Hsar01_03224</name>
</gene>
<evidence type="ECO:0000313" key="3">
    <source>
        <dbReference type="EMBL" id="GAA5483987.1"/>
    </source>
</evidence>
<evidence type="ECO:0000313" key="4">
    <source>
        <dbReference type="Proteomes" id="UP001476282"/>
    </source>
</evidence>
<sequence length="321" mass="35566">MTFQNESNAGTPAPATPDFSADIPLDFATRAHEGVSHSPERRGASTVKGYADTLSADLVEFTTHAEKHGTGDQLAELFPRYREALKRSTLAHLSAKSRCISSMITGGSNFPVRRAEKANASEHRRLEELLNCRKLWRKRILKAILPYTGPIMFGHSDACERLADEIAKAEDLQKRMKDANAAIRKHRKAGPEAQVAALVALGYTEARAIQLLKPDCIGRIGFADFELKNNNANIRRMKTRLVSVEKAHATPATELEGSNARIEDCPAENRVRLFYPGKPDADTRATLKRSGFRWTPSLGCWQAYRNDRTLPMARTLAGLEG</sequence>
<feature type="compositionally biased region" description="Polar residues" evidence="2">
    <location>
        <begin position="1"/>
        <end position="10"/>
    </location>
</feature>
<protein>
    <submittedName>
        <fullName evidence="3">Uncharacterized protein</fullName>
    </submittedName>
</protein>
<feature type="region of interest" description="Disordered" evidence="2">
    <location>
        <begin position="1"/>
        <end position="21"/>
    </location>
</feature>
<comment type="caution">
    <text evidence="3">The sequence shown here is derived from an EMBL/GenBank/DDBJ whole genome shotgun (WGS) entry which is preliminary data.</text>
</comment>
<feature type="coiled-coil region" evidence="1">
    <location>
        <begin position="159"/>
        <end position="189"/>
    </location>
</feature>
<reference evidence="3 4" key="1">
    <citation type="submission" date="2024-02" db="EMBL/GenBank/DDBJ databases">
        <title>Haloferula sargassicola NBRC 104335.</title>
        <authorList>
            <person name="Ichikawa N."/>
            <person name="Katano-Makiyama Y."/>
            <person name="Hidaka K."/>
        </authorList>
    </citation>
    <scope>NUCLEOTIDE SEQUENCE [LARGE SCALE GENOMIC DNA]</scope>
    <source>
        <strain evidence="3 4">NBRC 104335</strain>
    </source>
</reference>
<evidence type="ECO:0000256" key="1">
    <source>
        <dbReference type="SAM" id="Coils"/>
    </source>
</evidence>